<proteinExistence type="predicted"/>
<feature type="region of interest" description="Disordered" evidence="5">
    <location>
        <begin position="1"/>
        <end position="39"/>
    </location>
</feature>
<evidence type="ECO:0000313" key="8">
    <source>
        <dbReference type="Proteomes" id="UP000321248"/>
    </source>
</evidence>
<keyword evidence="8" id="KW-1185">Reference proteome</keyword>
<evidence type="ECO:0000256" key="3">
    <source>
        <dbReference type="ARBA" id="ARBA00023004"/>
    </source>
</evidence>
<comment type="caution">
    <text evidence="7">The sequence shown here is derived from an EMBL/GenBank/DDBJ whole genome shotgun (WGS) entry which is preliminary data.</text>
</comment>
<dbReference type="Proteomes" id="UP000321248">
    <property type="component" value="Unassembled WGS sequence"/>
</dbReference>
<dbReference type="EMBL" id="VRTS01000010">
    <property type="protein sequence ID" value="TXK59805.1"/>
    <property type="molecule type" value="Genomic_DNA"/>
</dbReference>
<dbReference type="PROSITE" id="PS51007">
    <property type="entry name" value="CYTC"/>
    <property type="match status" value="1"/>
</dbReference>
<feature type="domain" description="Cytochrome c" evidence="6">
    <location>
        <begin position="104"/>
        <end position="164"/>
    </location>
</feature>
<evidence type="ECO:0000256" key="4">
    <source>
        <dbReference type="PROSITE-ProRule" id="PRU00433"/>
    </source>
</evidence>
<evidence type="ECO:0000313" key="7">
    <source>
        <dbReference type="EMBL" id="TXK59805.1"/>
    </source>
</evidence>
<keyword evidence="3 4" id="KW-0408">Iron</keyword>
<accession>A0A5C8KH76</accession>
<dbReference type="AlphaFoldDB" id="A0A5C8KH76"/>
<evidence type="ECO:0000256" key="5">
    <source>
        <dbReference type="SAM" id="MobiDB-lite"/>
    </source>
</evidence>
<dbReference type="InterPro" id="IPR009056">
    <property type="entry name" value="Cyt_c-like_dom"/>
</dbReference>
<dbReference type="GO" id="GO:0020037">
    <property type="term" value="F:heme binding"/>
    <property type="evidence" value="ECO:0007669"/>
    <property type="project" value="InterPro"/>
</dbReference>
<dbReference type="Gene3D" id="1.10.760.10">
    <property type="entry name" value="Cytochrome c-like domain"/>
    <property type="match status" value="1"/>
</dbReference>
<dbReference type="InterPro" id="IPR036909">
    <property type="entry name" value="Cyt_c-like_dom_sf"/>
</dbReference>
<dbReference type="GO" id="GO:0046872">
    <property type="term" value="F:metal ion binding"/>
    <property type="evidence" value="ECO:0007669"/>
    <property type="project" value="UniProtKB-KW"/>
</dbReference>
<evidence type="ECO:0000259" key="6">
    <source>
        <dbReference type="PROSITE" id="PS51007"/>
    </source>
</evidence>
<protein>
    <submittedName>
        <fullName evidence="7">C-type cytochrome</fullName>
    </submittedName>
</protein>
<gene>
    <name evidence="7" type="ORF">FU658_12680</name>
</gene>
<reference evidence="7 8" key="1">
    <citation type="submission" date="2019-08" db="EMBL/GenBank/DDBJ databases">
        <authorList>
            <person name="Karlyshev A.V."/>
        </authorList>
    </citation>
    <scope>NUCLEOTIDE SEQUENCE [LARGE SCALE GENOMIC DNA]</scope>
    <source>
        <strain evidence="7 8">Alg18-2.2</strain>
    </source>
</reference>
<dbReference type="OrthoDB" id="8215804at2"/>
<dbReference type="GO" id="GO:0009055">
    <property type="term" value="F:electron transfer activity"/>
    <property type="evidence" value="ECO:0007669"/>
    <property type="project" value="InterPro"/>
</dbReference>
<keyword evidence="2 4" id="KW-0479">Metal-binding</keyword>
<dbReference type="SUPFAM" id="SSF46626">
    <property type="entry name" value="Cytochrome c"/>
    <property type="match status" value="1"/>
</dbReference>
<keyword evidence="1 4" id="KW-0349">Heme</keyword>
<sequence length="164" mass="16822">MAFARTTRGTAPGLTHVSDGARRRCHDAGAGNGTVGKPAAATAPNVMRMHRSRDEAANGDSKMKVMATLEWNASIALATCLLVLLHAVPVQASSGTPTALEVQGDAAAGEPLYQRHCAACHGPAGRGDGQQGRASTPVRPTSRPAAPMPNASTWPPATVAWPLA</sequence>
<name>A0A5C8KH76_9GAMM</name>
<dbReference type="Pfam" id="PF13442">
    <property type="entry name" value="Cytochrome_CBB3"/>
    <property type="match status" value="1"/>
</dbReference>
<feature type="region of interest" description="Disordered" evidence="5">
    <location>
        <begin position="121"/>
        <end position="157"/>
    </location>
</feature>
<organism evidence="7 8">
    <name type="scientific">Alkalisalibacterium limincola</name>
    <dbReference type="NCBI Taxonomy" id="2699169"/>
    <lineage>
        <taxon>Bacteria</taxon>
        <taxon>Pseudomonadati</taxon>
        <taxon>Pseudomonadota</taxon>
        <taxon>Gammaproteobacteria</taxon>
        <taxon>Lysobacterales</taxon>
        <taxon>Lysobacteraceae</taxon>
        <taxon>Alkalisalibacterium</taxon>
    </lineage>
</organism>
<evidence type="ECO:0000256" key="1">
    <source>
        <dbReference type="ARBA" id="ARBA00022617"/>
    </source>
</evidence>
<evidence type="ECO:0000256" key="2">
    <source>
        <dbReference type="ARBA" id="ARBA00022723"/>
    </source>
</evidence>